<evidence type="ECO:0000256" key="1">
    <source>
        <dbReference type="SAM" id="SignalP"/>
    </source>
</evidence>
<feature type="chain" id="PRO_5021919905" evidence="1">
    <location>
        <begin position="21"/>
        <end position="330"/>
    </location>
</feature>
<sequence>MALVALLLSIAAAPVFSQQADLLVINKIKTNGNLPGSIALVNLASGRIIKTIPVGNEPHEAAVSNDGKYALITNTGSYKEPSNTLSLIDVVAQEELERIDLGPLWNPHGVIYSHGLFYFTAEGARAIGAYDPEKRKLVWLNGTGQDQTHMLAATKDGKFLVSVNRGAGTVSVFERKGTDPLSAGAWKETFVKVGRAPEGIALSPDETKAFIGCDGEVAIVDLNSKIKADSIATGKLRAARLKFTLDGKYALGTDGRQGMLFFIDAATQQVTNTLKLGAGTEAIFIEPDGKHVLVGVTNEDNVAEVDIEKKEVVRRLTGFKGPDGMGWIGE</sequence>
<proteinExistence type="predicted"/>
<dbReference type="SUPFAM" id="SSF50974">
    <property type="entry name" value="Nitrous oxide reductase, N-terminal domain"/>
    <property type="match status" value="1"/>
</dbReference>
<evidence type="ECO:0000313" key="3">
    <source>
        <dbReference type="Proteomes" id="UP000316778"/>
    </source>
</evidence>
<keyword evidence="3" id="KW-1185">Reference proteome</keyword>
<keyword evidence="1" id="KW-0732">Signal</keyword>
<dbReference type="AlphaFoldDB" id="A0A562SYV9"/>
<evidence type="ECO:0000313" key="2">
    <source>
        <dbReference type="EMBL" id="TWI86214.1"/>
    </source>
</evidence>
<feature type="signal peptide" evidence="1">
    <location>
        <begin position="1"/>
        <end position="20"/>
    </location>
</feature>
<dbReference type="Gene3D" id="2.130.10.10">
    <property type="entry name" value="YVTN repeat-like/Quinoprotein amine dehydrogenase"/>
    <property type="match status" value="2"/>
</dbReference>
<dbReference type="InterPro" id="IPR051200">
    <property type="entry name" value="Host-pathogen_enzymatic-act"/>
</dbReference>
<accession>A0A562SYV9</accession>
<name>A0A562SYV9_CHIJA</name>
<organism evidence="2 3">
    <name type="scientific">Chitinophaga japonensis</name>
    <name type="common">Flexibacter japonensis</name>
    <dbReference type="NCBI Taxonomy" id="104662"/>
    <lineage>
        <taxon>Bacteria</taxon>
        <taxon>Pseudomonadati</taxon>
        <taxon>Bacteroidota</taxon>
        <taxon>Chitinophagia</taxon>
        <taxon>Chitinophagales</taxon>
        <taxon>Chitinophagaceae</taxon>
        <taxon>Chitinophaga</taxon>
    </lineage>
</organism>
<dbReference type="EMBL" id="VLLG01000004">
    <property type="protein sequence ID" value="TWI86214.1"/>
    <property type="molecule type" value="Genomic_DNA"/>
</dbReference>
<protein>
    <submittedName>
        <fullName evidence="2">Lactonase, 7-bladed beta-propeller</fullName>
    </submittedName>
</protein>
<dbReference type="Proteomes" id="UP000316778">
    <property type="component" value="Unassembled WGS sequence"/>
</dbReference>
<gene>
    <name evidence="2" type="ORF">LX66_3466</name>
</gene>
<comment type="caution">
    <text evidence="2">The sequence shown here is derived from an EMBL/GenBank/DDBJ whole genome shotgun (WGS) entry which is preliminary data.</text>
</comment>
<dbReference type="InterPro" id="IPR011045">
    <property type="entry name" value="N2O_reductase_N"/>
</dbReference>
<reference evidence="2 3" key="1">
    <citation type="journal article" date="2013" name="Stand. Genomic Sci.">
        <title>Genomic Encyclopedia of Type Strains, Phase I: The one thousand microbial genomes (KMG-I) project.</title>
        <authorList>
            <person name="Kyrpides N.C."/>
            <person name="Woyke T."/>
            <person name="Eisen J.A."/>
            <person name="Garrity G."/>
            <person name="Lilburn T.G."/>
            <person name="Beck B.J."/>
            <person name="Whitman W.B."/>
            <person name="Hugenholtz P."/>
            <person name="Klenk H.P."/>
        </authorList>
    </citation>
    <scope>NUCLEOTIDE SEQUENCE [LARGE SCALE GENOMIC DNA]</scope>
    <source>
        <strain evidence="2 3">DSM 13484</strain>
    </source>
</reference>
<dbReference type="PANTHER" id="PTHR47197">
    <property type="entry name" value="PROTEIN NIRF"/>
    <property type="match status" value="1"/>
</dbReference>
<dbReference type="InterPro" id="IPR015943">
    <property type="entry name" value="WD40/YVTN_repeat-like_dom_sf"/>
</dbReference>
<dbReference type="PANTHER" id="PTHR47197:SF3">
    <property type="entry name" value="DIHYDRO-HEME D1 DEHYDROGENASE"/>
    <property type="match status" value="1"/>
</dbReference>